<evidence type="ECO:0000313" key="1">
    <source>
        <dbReference type="EMBL" id="GAG26750.1"/>
    </source>
</evidence>
<sequence length="78" mass="8616">MQKPKTILIAFLIMAASFMSAAEAKSSAVLLQEAVYAEQIEGDLDAAMGIYRKIIEKRSAKEAHIAQAMYRLGMCHLK</sequence>
<dbReference type="EMBL" id="BARS01033542">
    <property type="protein sequence ID" value="GAG26750.1"/>
    <property type="molecule type" value="Genomic_DNA"/>
</dbReference>
<comment type="caution">
    <text evidence="1">The sequence shown here is derived from an EMBL/GenBank/DDBJ whole genome shotgun (WGS) entry which is preliminary data.</text>
</comment>
<name>X0W825_9ZZZZ</name>
<proteinExistence type="predicted"/>
<dbReference type="AlphaFoldDB" id="X0W825"/>
<accession>X0W825</accession>
<organism evidence="1">
    <name type="scientific">marine sediment metagenome</name>
    <dbReference type="NCBI Taxonomy" id="412755"/>
    <lineage>
        <taxon>unclassified sequences</taxon>
        <taxon>metagenomes</taxon>
        <taxon>ecological metagenomes</taxon>
    </lineage>
</organism>
<gene>
    <name evidence="1" type="ORF">S01H1_51925</name>
</gene>
<reference evidence="1" key="1">
    <citation type="journal article" date="2014" name="Front. Microbiol.">
        <title>High frequency of phylogenetically diverse reductive dehalogenase-homologous genes in deep subseafloor sedimentary metagenomes.</title>
        <authorList>
            <person name="Kawai M."/>
            <person name="Futagami T."/>
            <person name="Toyoda A."/>
            <person name="Takaki Y."/>
            <person name="Nishi S."/>
            <person name="Hori S."/>
            <person name="Arai W."/>
            <person name="Tsubouchi T."/>
            <person name="Morono Y."/>
            <person name="Uchiyama I."/>
            <person name="Ito T."/>
            <person name="Fujiyama A."/>
            <person name="Inagaki F."/>
            <person name="Takami H."/>
        </authorList>
    </citation>
    <scope>NUCLEOTIDE SEQUENCE</scope>
    <source>
        <strain evidence="1">Expedition CK06-06</strain>
    </source>
</reference>
<feature type="non-terminal residue" evidence="1">
    <location>
        <position position="78"/>
    </location>
</feature>
<protein>
    <recommendedName>
        <fullName evidence="2">Tetratricopeptide repeat protein</fullName>
    </recommendedName>
</protein>
<evidence type="ECO:0008006" key="2">
    <source>
        <dbReference type="Google" id="ProtNLM"/>
    </source>
</evidence>